<evidence type="ECO:0000313" key="3">
    <source>
        <dbReference type="Proteomes" id="UP001330827"/>
    </source>
</evidence>
<protein>
    <submittedName>
        <fullName evidence="2">Uncharacterized protein</fullName>
    </submittedName>
</protein>
<gene>
    <name evidence="2" type="ORF">OIE64_16840</name>
</gene>
<dbReference type="EMBL" id="CP109114">
    <property type="protein sequence ID" value="WSC14344.1"/>
    <property type="molecule type" value="Genomic_DNA"/>
</dbReference>
<proteinExistence type="predicted"/>
<evidence type="ECO:0000313" key="2">
    <source>
        <dbReference type="EMBL" id="WSC14344.1"/>
    </source>
</evidence>
<reference evidence="2 3" key="1">
    <citation type="submission" date="2022-10" db="EMBL/GenBank/DDBJ databases">
        <title>The complete genomes of actinobacterial strains from the NBC collection.</title>
        <authorList>
            <person name="Joergensen T.S."/>
            <person name="Alvarez Arevalo M."/>
            <person name="Sterndorff E.B."/>
            <person name="Faurdal D."/>
            <person name="Vuksanovic O."/>
            <person name="Mourched A.-S."/>
            <person name="Charusanti P."/>
            <person name="Shaw S."/>
            <person name="Blin K."/>
            <person name="Weber T."/>
        </authorList>
    </citation>
    <scope>NUCLEOTIDE SEQUENCE [LARGE SCALE GENOMIC DNA]</scope>
    <source>
        <strain evidence="2 3">NBC 01769</strain>
    </source>
</reference>
<feature type="region of interest" description="Disordered" evidence="1">
    <location>
        <begin position="72"/>
        <end position="108"/>
    </location>
</feature>
<keyword evidence="3" id="KW-1185">Reference proteome</keyword>
<dbReference type="Proteomes" id="UP001330827">
    <property type="component" value="Chromosome"/>
</dbReference>
<dbReference type="RefSeq" id="WP_326592818.1">
    <property type="nucleotide sequence ID" value="NZ_CP109114.1"/>
</dbReference>
<sequence>MFSYTPAEKRTRRQLVRKGARLALAGLPPEAAKERRIDRIDAAAEERGRRELNALHAVRETDRQAVATAKAQFRTAARGDRSAARQRVRDAEQQLRRSERAVDKAERQ</sequence>
<evidence type="ECO:0000256" key="1">
    <source>
        <dbReference type="SAM" id="MobiDB-lite"/>
    </source>
</evidence>
<name>A0ABZ1G383_9ACTN</name>
<organism evidence="2 3">
    <name type="scientific">Streptomyces brevispora</name>
    <dbReference type="NCBI Taxonomy" id="887462"/>
    <lineage>
        <taxon>Bacteria</taxon>
        <taxon>Bacillati</taxon>
        <taxon>Actinomycetota</taxon>
        <taxon>Actinomycetes</taxon>
        <taxon>Kitasatosporales</taxon>
        <taxon>Streptomycetaceae</taxon>
        <taxon>Streptomyces</taxon>
    </lineage>
</organism>
<accession>A0ABZ1G383</accession>
<feature type="compositionally biased region" description="Basic and acidic residues" evidence="1">
    <location>
        <begin position="77"/>
        <end position="108"/>
    </location>
</feature>